<dbReference type="InterPro" id="IPR016064">
    <property type="entry name" value="NAD/diacylglycerol_kinase_sf"/>
</dbReference>
<dbReference type="Proteomes" id="UP000305067">
    <property type="component" value="Unassembled WGS sequence"/>
</dbReference>
<name>A0A5C3Q8B0_9AGAR</name>
<dbReference type="GO" id="GO:0005737">
    <property type="term" value="C:cytoplasm"/>
    <property type="evidence" value="ECO:0007669"/>
    <property type="project" value="TreeGrafter"/>
</dbReference>
<dbReference type="AlphaFoldDB" id="A0A5C3Q8B0"/>
<proteinExistence type="predicted"/>
<dbReference type="InterPro" id="IPR017438">
    <property type="entry name" value="ATP-NAD_kinase_N"/>
</dbReference>
<evidence type="ECO:0000259" key="1">
    <source>
        <dbReference type="PROSITE" id="PS50146"/>
    </source>
</evidence>
<dbReference type="GO" id="GO:0046512">
    <property type="term" value="P:sphingosine biosynthetic process"/>
    <property type="evidence" value="ECO:0007669"/>
    <property type="project" value="TreeGrafter"/>
</dbReference>
<dbReference type="STRING" id="1884261.A0A5C3Q8B0"/>
<dbReference type="EMBL" id="ML178843">
    <property type="protein sequence ID" value="TFK98001.1"/>
    <property type="molecule type" value="Genomic_DNA"/>
</dbReference>
<evidence type="ECO:0000313" key="3">
    <source>
        <dbReference type="Proteomes" id="UP000305067"/>
    </source>
</evidence>
<dbReference type="PANTHER" id="PTHR12358:SF105">
    <property type="entry name" value="DAGKC DOMAIN-CONTAINING PROTEIN"/>
    <property type="match status" value="1"/>
</dbReference>
<keyword evidence="3" id="KW-1185">Reference proteome</keyword>
<dbReference type="PROSITE" id="PS50146">
    <property type="entry name" value="DAGK"/>
    <property type="match status" value="1"/>
</dbReference>
<dbReference type="GO" id="GO:0016020">
    <property type="term" value="C:membrane"/>
    <property type="evidence" value="ECO:0007669"/>
    <property type="project" value="TreeGrafter"/>
</dbReference>
<evidence type="ECO:0000313" key="2">
    <source>
        <dbReference type="EMBL" id="TFK98001.1"/>
    </source>
</evidence>
<sequence>MASSSTTTSSDKKPLLILINPACGSRKATEFHDLHLLPYLKTHLPHAVVRTETTTHENHAGELIREYIQSSSSATDSLDVILLSGDGTLHEIINIISTHVDSPLVQRTTHLNIALVPCGTANAMYHTLFSKSSNEQGDAHKWMLHSVHSLLQSRTSSSNLSALRFSLTTFTSPTTPTPSAPAPAPSPISSAVVVSTSLHAAILHRSEDLRASTPGLERFKIAAMESITRWYDARVVLRGTKVQRYCSGTRAFLDVPGGGEGKVIELEGPFAYFLSTTTCDRLEEEFVVAPLQSRIPAPPYGTKEFMDVVIVRPLRDPALQAKGKEAKEQFAKRLGDVLMAAYKQGAHVDMKYEEAGEEVVEYYRCSGWEWIPASTDEYAHLVCTDGAITRIPAGGKVECGTVLGSVNDTAKEVGTGPAVEFRVYH</sequence>
<dbReference type="InterPro" id="IPR050187">
    <property type="entry name" value="Lipid_Phosphate_FormReg"/>
</dbReference>
<feature type="domain" description="DAGKc" evidence="1">
    <location>
        <begin position="10"/>
        <end position="128"/>
    </location>
</feature>
<dbReference type="OrthoDB" id="336240at2759"/>
<accession>A0A5C3Q8B0</accession>
<protein>
    <recommendedName>
        <fullName evidence="1">DAGKc domain-containing protein</fullName>
    </recommendedName>
</protein>
<reference evidence="2 3" key="1">
    <citation type="journal article" date="2019" name="Nat. Ecol. Evol.">
        <title>Megaphylogeny resolves global patterns of mushroom evolution.</title>
        <authorList>
            <person name="Varga T."/>
            <person name="Krizsan K."/>
            <person name="Foldi C."/>
            <person name="Dima B."/>
            <person name="Sanchez-Garcia M."/>
            <person name="Sanchez-Ramirez S."/>
            <person name="Szollosi G.J."/>
            <person name="Szarkandi J.G."/>
            <person name="Papp V."/>
            <person name="Albert L."/>
            <person name="Andreopoulos W."/>
            <person name="Angelini C."/>
            <person name="Antonin V."/>
            <person name="Barry K.W."/>
            <person name="Bougher N.L."/>
            <person name="Buchanan P."/>
            <person name="Buyck B."/>
            <person name="Bense V."/>
            <person name="Catcheside P."/>
            <person name="Chovatia M."/>
            <person name="Cooper J."/>
            <person name="Damon W."/>
            <person name="Desjardin D."/>
            <person name="Finy P."/>
            <person name="Geml J."/>
            <person name="Haridas S."/>
            <person name="Hughes K."/>
            <person name="Justo A."/>
            <person name="Karasinski D."/>
            <person name="Kautmanova I."/>
            <person name="Kiss B."/>
            <person name="Kocsube S."/>
            <person name="Kotiranta H."/>
            <person name="LaButti K.M."/>
            <person name="Lechner B.E."/>
            <person name="Liimatainen K."/>
            <person name="Lipzen A."/>
            <person name="Lukacs Z."/>
            <person name="Mihaltcheva S."/>
            <person name="Morgado L.N."/>
            <person name="Niskanen T."/>
            <person name="Noordeloos M.E."/>
            <person name="Ohm R.A."/>
            <person name="Ortiz-Santana B."/>
            <person name="Ovrebo C."/>
            <person name="Racz N."/>
            <person name="Riley R."/>
            <person name="Savchenko A."/>
            <person name="Shiryaev A."/>
            <person name="Soop K."/>
            <person name="Spirin V."/>
            <person name="Szebenyi C."/>
            <person name="Tomsovsky M."/>
            <person name="Tulloss R.E."/>
            <person name="Uehling J."/>
            <person name="Grigoriev I.V."/>
            <person name="Vagvolgyi C."/>
            <person name="Papp T."/>
            <person name="Martin F.M."/>
            <person name="Miettinen O."/>
            <person name="Hibbett D.S."/>
            <person name="Nagy L.G."/>
        </authorList>
    </citation>
    <scope>NUCLEOTIDE SEQUENCE [LARGE SCALE GENOMIC DNA]</scope>
    <source>
        <strain evidence="2 3">CBS 309.79</strain>
    </source>
</reference>
<dbReference type="InterPro" id="IPR001206">
    <property type="entry name" value="Diacylglycerol_kinase_cat_dom"/>
</dbReference>
<dbReference type="SUPFAM" id="SSF111331">
    <property type="entry name" value="NAD kinase/diacylglycerol kinase-like"/>
    <property type="match status" value="1"/>
</dbReference>
<dbReference type="Gene3D" id="3.40.50.10330">
    <property type="entry name" value="Probable inorganic polyphosphate/atp-NAD kinase, domain 1"/>
    <property type="match status" value="1"/>
</dbReference>
<organism evidence="2 3">
    <name type="scientific">Pterulicium gracile</name>
    <dbReference type="NCBI Taxonomy" id="1884261"/>
    <lineage>
        <taxon>Eukaryota</taxon>
        <taxon>Fungi</taxon>
        <taxon>Dikarya</taxon>
        <taxon>Basidiomycota</taxon>
        <taxon>Agaricomycotina</taxon>
        <taxon>Agaricomycetes</taxon>
        <taxon>Agaricomycetidae</taxon>
        <taxon>Agaricales</taxon>
        <taxon>Pleurotineae</taxon>
        <taxon>Pterulaceae</taxon>
        <taxon>Pterulicium</taxon>
    </lineage>
</organism>
<dbReference type="Pfam" id="PF00781">
    <property type="entry name" value="DAGK_cat"/>
    <property type="match status" value="1"/>
</dbReference>
<dbReference type="PANTHER" id="PTHR12358">
    <property type="entry name" value="SPHINGOSINE KINASE"/>
    <property type="match status" value="1"/>
</dbReference>
<gene>
    <name evidence="2" type="ORF">BDV98DRAFT_553534</name>
</gene>
<dbReference type="GO" id="GO:0001727">
    <property type="term" value="F:lipid kinase activity"/>
    <property type="evidence" value="ECO:0007669"/>
    <property type="project" value="TreeGrafter"/>
</dbReference>